<organism evidence="1">
    <name type="scientific">hydrothermal vent metagenome</name>
    <dbReference type="NCBI Taxonomy" id="652676"/>
    <lineage>
        <taxon>unclassified sequences</taxon>
        <taxon>metagenomes</taxon>
        <taxon>ecological metagenomes</taxon>
    </lineage>
</organism>
<reference evidence="1" key="1">
    <citation type="submission" date="2018-06" db="EMBL/GenBank/DDBJ databases">
        <authorList>
            <person name="Zhirakovskaya E."/>
        </authorList>
    </citation>
    <scope>NUCLEOTIDE SEQUENCE</scope>
</reference>
<sequence>MPLRGNGLLDGGEEEAPWAPFRVTTVANVSMSTARLLWFQSFLVPGGERFATRDQESMLLRADDAVVD</sequence>
<dbReference type="EMBL" id="UOEK01000440">
    <property type="protein sequence ID" value="VAW08101.1"/>
    <property type="molecule type" value="Genomic_DNA"/>
</dbReference>
<proteinExistence type="predicted"/>
<dbReference type="AlphaFoldDB" id="A0A3B0SP87"/>
<name>A0A3B0SP87_9ZZZZ</name>
<evidence type="ECO:0000313" key="1">
    <source>
        <dbReference type="EMBL" id="VAW08101.1"/>
    </source>
</evidence>
<protein>
    <submittedName>
        <fullName evidence="1">Uncharacterized protein</fullName>
    </submittedName>
</protein>
<gene>
    <name evidence="1" type="ORF">MNBD_ACTINO02-1170</name>
</gene>
<accession>A0A3B0SP87</accession>